<dbReference type="Proteomes" id="UP000053477">
    <property type="component" value="Unassembled WGS sequence"/>
</dbReference>
<feature type="compositionally biased region" description="Low complexity" evidence="1">
    <location>
        <begin position="301"/>
        <end position="316"/>
    </location>
</feature>
<feature type="compositionally biased region" description="Low complexity" evidence="1">
    <location>
        <begin position="432"/>
        <end position="450"/>
    </location>
</feature>
<evidence type="ECO:0000256" key="1">
    <source>
        <dbReference type="SAM" id="MobiDB-lite"/>
    </source>
</evidence>
<evidence type="ECO:0000313" key="2">
    <source>
        <dbReference type="EMBL" id="KLO09424.1"/>
    </source>
</evidence>
<organism evidence="2 3">
    <name type="scientific">Schizopora paradoxa</name>
    <dbReference type="NCBI Taxonomy" id="27342"/>
    <lineage>
        <taxon>Eukaryota</taxon>
        <taxon>Fungi</taxon>
        <taxon>Dikarya</taxon>
        <taxon>Basidiomycota</taxon>
        <taxon>Agaricomycotina</taxon>
        <taxon>Agaricomycetes</taxon>
        <taxon>Hymenochaetales</taxon>
        <taxon>Schizoporaceae</taxon>
        <taxon>Schizopora</taxon>
    </lineage>
</organism>
<accession>A0A0H2RCA6</accession>
<dbReference type="InParanoid" id="A0A0H2RCA6"/>
<keyword evidence="3" id="KW-1185">Reference proteome</keyword>
<proteinExistence type="predicted"/>
<protein>
    <submittedName>
        <fullName evidence="2">Uncharacterized protein</fullName>
    </submittedName>
</protein>
<gene>
    <name evidence="2" type="ORF">SCHPADRAFT_943656</name>
</gene>
<dbReference type="AlphaFoldDB" id="A0A0H2RCA6"/>
<feature type="region of interest" description="Disordered" evidence="1">
    <location>
        <begin position="299"/>
        <end position="325"/>
    </location>
</feature>
<name>A0A0H2RCA6_9AGAM</name>
<dbReference type="EMBL" id="KQ086056">
    <property type="protein sequence ID" value="KLO09424.1"/>
    <property type="molecule type" value="Genomic_DNA"/>
</dbReference>
<sequence length="587" mass="62497">MSSPSQSMLLDLPPIHYDVADVFDDDLFYDNHDPQLELDDEDLHRAATPLRHSDGVSHFAVVAGDGMRGDVAAYNKRPDAFYYPSFGVETDTTDTDTDFDAATSRCARSPGSTPASAYTQRYGPVHDLDAVSYNDTYYTSSSTSESDIELCTDHDSGMESDGLFFYGGGDVNDTYVGDGGTVAVAGTLPHELGFSSGSYAEDSTLLLNDGQYTPPLAISSESASMLQDGAGDFYATRHAFNLPKIALETSPNGGSRFNPPGALLGTPRVPSLRYEYTFPACPTSSTACDRIAALLGDCENGSPSTPGSSYSSSSTESESDRGYFSPGSSWSMHHNHRDKCWLGEFSAAVSSSSRLRATHDRDRMSPTLEETGVSPFALASALTASVMHLNLQDDEGPSVSPPATLITASNSPPPSHSAFPGPSPHRQLYNRPSSARSSSSSPSPNDPLSPATVALRLVHPKLRSFKPQNAPIPPSLLARRRKVREQQGAFPSHLSMLSADEKISPGANEVPFRQPVSSLHAGSGSPFSYSLSPLQFADGGSSGHRSAGGMSLEMTPVLTKASFPHTGDQYPDFRMPGALNVDFISGS</sequence>
<feature type="region of interest" description="Disordered" evidence="1">
    <location>
        <begin position="392"/>
        <end position="450"/>
    </location>
</feature>
<evidence type="ECO:0000313" key="3">
    <source>
        <dbReference type="Proteomes" id="UP000053477"/>
    </source>
</evidence>
<reference evidence="2 3" key="1">
    <citation type="submission" date="2015-04" db="EMBL/GenBank/DDBJ databases">
        <title>Complete genome sequence of Schizopora paradoxa KUC8140, a cosmopolitan wood degrader in East Asia.</title>
        <authorList>
            <consortium name="DOE Joint Genome Institute"/>
            <person name="Min B."/>
            <person name="Park H."/>
            <person name="Jang Y."/>
            <person name="Kim J.-J."/>
            <person name="Kim K.H."/>
            <person name="Pangilinan J."/>
            <person name="Lipzen A."/>
            <person name="Riley R."/>
            <person name="Grigoriev I.V."/>
            <person name="Spatafora J.W."/>
            <person name="Choi I.-G."/>
        </authorList>
    </citation>
    <scope>NUCLEOTIDE SEQUENCE [LARGE SCALE GENOMIC DNA]</scope>
    <source>
        <strain evidence="2 3">KUC8140</strain>
    </source>
</reference>